<protein>
    <submittedName>
        <fullName evidence="1">Uncharacterized protein</fullName>
    </submittedName>
</protein>
<sequence length="152" mass="17104">MPPQTPRPTPSSRRRDSSPWDSSPNCKYALPTANVQELKRELRYRPLSTDFWIPIPSRAIITAFLNATPVPLVLERDQAVRTEHKMAGLIHGVLLRHFLIRQLRVMLYDDDGGDVKGGAQLWRSGGEEVEDDNKQTRRRVHGAAAAAGARRS</sequence>
<name>A0ACC4DCZ0_PURLI</name>
<dbReference type="EMBL" id="JBGNUJ010000011">
    <property type="protein sequence ID" value="KAL3953983.1"/>
    <property type="molecule type" value="Genomic_DNA"/>
</dbReference>
<dbReference type="Proteomes" id="UP001638806">
    <property type="component" value="Unassembled WGS sequence"/>
</dbReference>
<comment type="caution">
    <text evidence="1">The sequence shown here is derived from an EMBL/GenBank/DDBJ whole genome shotgun (WGS) entry which is preliminary data.</text>
</comment>
<evidence type="ECO:0000313" key="2">
    <source>
        <dbReference type="Proteomes" id="UP001638806"/>
    </source>
</evidence>
<gene>
    <name evidence="1" type="ORF">ACCO45_011939</name>
</gene>
<reference evidence="1" key="1">
    <citation type="submission" date="2024-12" db="EMBL/GenBank/DDBJ databases">
        <title>Comparative genomics and development of molecular markers within Purpureocillium lilacinum and among Purpureocillium species.</title>
        <authorList>
            <person name="Yeh Z.-Y."/>
            <person name="Ni N.-T."/>
            <person name="Lo P.-H."/>
            <person name="Mushyakhwo K."/>
            <person name="Lin C.-F."/>
            <person name="Nai Y.-S."/>
        </authorList>
    </citation>
    <scope>NUCLEOTIDE SEQUENCE</scope>
    <source>
        <strain evidence="1">NCHU-NPUST-175</strain>
    </source>
</reference>
<accession>A0ACC4DCZ0</accession>
<keyword evidence="2" id="KW-1185">Reference proteome</keyword>
<organism evidence="1 2">
    <name type="scientific">Purpureocillium lilacinum</name>
    <name type="common">Paecilomyces lilacinus</name>
    <dbReference type="NCBI Taxonomy" id="33203"/>
    <lineage>
        <taxon>Eukaryota</taxon>
        <taxon>Fungi</taxon>
        <taxon>Dikarya</taxon>
        <taxon>Ascomycota</taxon>
        <taxon>Pezizomycotina</taxon>
        <taxon>Sordariomycetes</taxon>
        <taxon>Hypocreomycetidae</taxon>
        <taxon>Hypocreales</taxon>
        <taxon>Ophiocordycipitaceae</taxon>
        <taxon>Purpureocillium</taxon>
    </lineage>
</organism>
<proteinExistence type="predicted"/>
<evidence type="ECO:0000313" key="1">
    <source>
        <dbReference type="EMBL" id="KAL3953983.1"/>
    </source>
</evidence>